<gene>
    <name evidence="1" type="ORF">AVM11_07870</name>
</gene>
<dbReference type="AlphaFoldDB" id="A0A175Y313"/>
<organism evidence="1 2">
    <name type="scientific">Sphingomonas melonis TY</name>
    <dbReference type="NCBI Taxonomy" id="621456"/>
    <lineage>
        <taxon>Bacteria</taxon>
        <taxon>Pseudomonadati</taxon>
        <taxon>Pseudomonadota</taxon>
        <taxon>Alphaproteobacteria</taxon>
        <taxon>Sphingomonadales</taxon>
        <taxon>Sphingomonadaceae</taxon>
        <taxon>Sphingomonas</taxon>
    </lineage>
</organism>
<sequence length="109" mass="11830">MHLCMTRRATLLLLIINAIALALFLFIASDYWIEPELAGVPGANIGNAFGWMLLAAPILLCFVAIDILCTVTAIVRADRPHRLKFACLGAALLACWVAAFLLDNAHHGM</sequence>
<dbReference type="Proteomes" id="UP000078460">
    <property type="component" value="Unassembled WGS sequence"/>
</dbReference>
<evidence type="ECO:0000313" key="2">
    <source>
        <dbReference type="Proteomes" id="UP000078460"/>
    </source>
</evidence>
<evidence type="ECO:0000313" key="1">
    <source>
        <dbReference type="EMBL" id="KZB94370.1"/>
    </source>
</evidence>
<name>A0A175Y313_9SPHN</name>
<dbReference type="EMBL" id="LQCK02000034">
    <property type="protein sequence ID" value="KZB94370.1"/>
    <property type="molecule type" value="Genomic_DNA"/>
</dbReference>
<accession>A0A175Y313</accession>
<reference evidence="1" key="1">
    <citation type="submission" date="2016-03" db="EMBL/GenBank/DDBJ databases">
        <title>Sphingomonas melonis TY, whole genome shotgun sequencing.</title>
        <authorList>
            <person name="Wang H."/>
            <person name="Zhu P."/>
        </authorList>
    </citation>
    <scope>NUCLEOTIDE SEQUENCE [LARGE SCALE GENOMIC DNA]</scope>
    <source>
        <strain evidence="1">TY</strain>
    </source>
</reference>
<keyword evidence="2" id="KW-1185">Reference proteome</keyword>
<dbReference type="STRING" id="621456.BJP26_05600"/>
<dbReference type="OrthoDB" id="10001511at2"/>
<proteinExistence type="predicted"/>
<protein>
    <submittedName>
        <fullName evidence="1">Uncharacterized protein</fullName>
    </submittedName>
</protein>
<dbReference type="KEGG" id="smy:BJP26_05600"/>
<comment type="caution">
    <text evidence="1">The sequence shown here is derived from an EMBL/GenBank/DDBJ whole genome shotgun (WGS) entry which is preliminary data.</text>
</comment>